<dbReference type="Gene3D" id="2.10.25.10">
    <property type="entry name" value="Laminin"/>
    <property type="match status" value="2"/>
</dbReference>
<gene>
    <name evidence="6" type="ORF">MONAX_5E029455</name>
</gene>
<evidence type="ECO:0000259" key="5">
    <source>
        <dbReference type="PROSITE" id="PS50026"/>
    </source>
</evidence>
<dbReference type="GO" id="GO:0042803">
    <property type="term" value="F:protein homodimerization activity"/>
    <property type="evidence" value="ECO:0007669"/>
    <property type="project" value="TreeGrafter"/>
</dbReference>
<dbReference type="SUPFAM" id="SSF57196">
    <property type="entry name" value="EGF/Laminin"/>
    <property type="match status" value="2"/>
</dbReference>
<comment type="caution">
    <text evidence="4">Lacks conserved residue(s) required for the propagation of feature annotation.</text>
</comment>
<evidence type="ECO:0000256" key="4">
    <source>
        <dbReference type="PROSITE-ProRule" id="PRU00076"/>
    </source>
</evidence>
<dbReference type="GO" id="GO:0048666">
    <property type="term" value="P:neuron development"/>
    <property type="evidence" value="ECO:0007669"/>
    <property type="project" value="TreeGrafter"/>
</dbReference>
<evidence type="ECO:0000256" key="2">
    <source>
        <dbReference type="ARBA" id="ARBA00022737"/>
    </source>
</evidence>
<dbReference type="GO" id="GO:0007157">
    <property type="term" value="P:heterophilic cell-cell adhesion via plasma membrane cell adhesion molecules"/>
    <property type="evidence" value="ECO:0007669"/>
    <property type="project" value="TreeGrafter"/>
</dbReference>
<keyword evidence="1 4" id="KW-0245">EGF-like domain</keyword>
<feature type="non-terminal residue" evidence="6">
    <location>
        <position position="1"/>
    </location>
</feature>
<evidence type="ECO:0000256" key="1">
    <source>
        <dbReference type="ARBA" id="ARBA00022536"/>
    </source>
</evidence>
<dbReference type="FunFam" id="2.10.25.10:FF:000132">
    <property type="entry name" value="Teneurin transmembrane protein 4"/>
    <property type="match status" value="1"/>
</dbReference>
<dbReference type="PROSITE" id="PS01186">
    <property type="entry name" value="EGF_2"/>
    <property type="match status" value="2"/>
</dbReference>
<dbReference type="SMART" id="SM00181">
    <property type="entry name" value="EGF"/>
    <property type="match status" value="2"/>
</dbReference>
<dbReference type="PROSITE" id="PS00022">
    <property type="entry name" value="EGF_1"/>
    <property type="match status" value="2"/>
</dbReference>
<name>A0A5E4AL99_MARMO</name>
<keyword evidence="2" id="KW-0677">Repeat</keyword>
<comment type="caution">
    <text evidence="6">The sequence shown here is derived from an EMBL/GenBank/DDBJ whole genome shotgun (WGS) entry which is preliminary data.</text>
</comment>
<dbReference type="FunFam" id="2.10.25.10:FF:000021">
    <property type="entry name" value="Teneurin transmembrane protein 2"/>
    <property type="match status" value="1"/>
</dbReference>
<keyword evidence="3 4" id="KW-1015">Disulfide bond</keyword>
<dbReference type="GO" id="GO:0050839">
    <property type="term" value="F:cell adhesion molecule binding"/>
    <property type="evidence" value="ECO:0007669"/>
    <property type="project" value="TreeGrafter"/>
</dbReference>
<evidence type="ECO:0000313" key="7">
    <source>
        <dbReference type="Proteomes" id="UP000335636"/>
    </source>
</evidence>
<dbReference type="InterPro" id="IPR051216">
    <property type="entry name" value="Teneurin"/>
</dbReference>
<keyword evidence="7" id="KW-1185">Reference proteome</keyword>
<dbReference type="InterPro" id="IPR000742">
    <property type="entry name" value="EGF"/>
</dbReference>
<feature type="disulfide bond" evidence="4">
    <location>
        <begin position="39"/>
        <end position="48"/>
    </location>
</feature>
<feature type="domain" description="EGF-like" evidence="5">
    <location>
        <begin position="17"/>
        <end position="49"/>
    </location>
</feature>
<dbReference type="EMBL" id="CABDUW010000081">
    <property type="protein sequence ID" value="VTJ57459.1"/>
    <property type="molecule type" value="Genomic_DNA"/>
</dbReference>
<evidence type="ECO:0000256" key="3">
    <source>
        <dbReference type="ARBA" id="ARBA00023157"/>
    </source>
</evidence>
<sequence>GRCLCHSGWKGAECDVPTNQCIDVACSNHGTCIMGTCICNPGYKGESCEEVDCMDPTCSGRGVCVRGECHCSVGWGGTNCETPRATCLDQCSGHGTFLPDTGLCSC</sequence>
<reference evidence="6" key="1">
    <citation type="submission" date="2019-04" db="EMBL/GenBank/DDBJ databases">
        <authorList>
            <person name="Alioto T."/>
            <person name="Alioto T."/>
        </authorList>
    </citation>
    <scope>NUCLEOTIDE SEQUENCE [LARGE SCALE GENOMIC DNA]</scope>
</reference>
<dbReference type="PROSITE" id="PS50026">
    <property type="entry name" value="EGF_3"/>
    <property type="match status" value="1"/>
</dbReference>
<dbReference type="PANTHER" id="PTHR11219:SF9">
    <property type="entry name" value="TENEURIN-4"/>
    <property type="match status" value="1"/>
</dbReference>
<protein>
    <recommendedName>
        <fullName evidence="5">EGF-like domain-containing protein</fullName>
    </recommendedName>
</protein>
<dbReference type="GO" id="GO:0043005">
    <property type="term" value="C:neuron projection"/>
    <property type="evidence" value="ECO:0007669"/>
    <property type="project" value="TreeGrafter"/>
</dbReference>
<dbReference type="PANTHER" id="PTHR11219">
    <property type="entry name" value="TENEURIN AND N-ACETYLGLUCOSAMINE-1-PHOSPHODIESTER ALPHA-N-ACETYLGLUCOSAMINIDASE"/>
    <property type="match status" value="1"/>
</dbReference>
<feature type="non-terminal residue" evidence="6">
    <location>
        <position position="106"/>
    </location>
</feature>
<organism evidence="6 7">
    <name type="scientific">Marmota monax</name>
    <name type="common">Woodchuck</name>
    <dbReference type="NCBI Taxonomy" id="9995"/>
    <lineage>
        <taxon>Eukaryota</taxon>
        <taxon>Metazoa</taxon>
        <taxon>Chordata</taxon>
        <taxon>Craniata</taxon>
        <taxon>Vertebrata</taxon>
        <taxon>Euteleostomi</taxon>
        <taxon>Mammalia</taxon>
        <taxon>Eutheria</taxon>
        <taxon>Euarchontoglires</taxon>
        <taxon>Glires</taxon>
        <taxon>Rodentia</taxon>
        <taxon>Sciuromorpha</taxon>
        <taxon>Sciuridae</taxon>
        <taxon>Xerinae</taxon>
        <taxon>Marmotini</taxon>
        <taxon>Marmota</taxon>
    </lineage>
</organism>
<dbReference type="GO" id="GO:0046982">
    <property type="term" value="F:protein heterodimerization activity"/>
    <property type="evidence" value="ECO:0007669"/>
    <property type="project" value="TreeGrafter"/>
</dbReference>
<proteinExistence type="predicted"/>
<dbReference type="Pfam" id="PF25024">
    <property type="entry name" value="EGF_TEN"/>
    <property type="match status" value="1"/>
</dbReference>
<dbReference type="Proteomes" id="UP000335636">
    <property type="component" value="Unassembled WGS sequence"/>
</dbReference>
<evidence type="ECO:0000313" key="6">
    <source>
        <dbReference type="EMBL" id="VTJ57459.1"/>
    </source>
</evidence>
<dbReference type="AlphaFoldDB" id="A0A5E4AL99"/>
<accession>A0A5E4AL99</accession>